<dbReference type="Pfam" id="PF16488">
    <property type="entry name" value="ArgoL2"/>
    <property type="match status" value="1"/>
</dbReference>
<dbReference type="SUPFAM" id="SSF101690">
    <property type="entry name" value="PAZ domain"/>
    <property type="match status" value="1"/>
</dbReference>
<dbReference type="OrthoDB" id="10252740at2759"/>
<organism evidence="3 4">
    <name type="scientific">Russula ochroleuca</name>
    <dbReference type="NCBI Taxonomy" id="152965"/>
    <lineage>
        <taxon>Eukaryota</taxon>
        <taxon>Fungi</taxon>
        <taxon>Dikarya</taxon>
        <taxon>Basidiomycota</taxon>
        <taxon>Agaricomycotina</taxon>
        <taxon>Agaricomycetes</taxon>
        <taxon>Russulales</taxon>
        <taxon>Russulaceae</taxon>
        <taxon>Russula</taxon>
    </lineage>
</organism>
<dbReference type="AlphaFoldDB" id="A0A9P5K2W1"/>
<dbReference type="InterPro" id="IPR003100">
    <property type="entry name" value="PAZ_dom"/>
</dbReference>
<dbReference type="SUPFAM" id="SSF53098">
    <property type="entry name" value="Ribonuclease H-like"/>
    <property type="match status" value="1"/>
</dbReference>
<name>A0A9P5K2W1_9AGAM</name>
<protein>
    <submittedName>
        <fullName evidence="3">Piwi-domain-containing protein</fullName>
    </submittedName>
</protein>
<gene>
    <name evidence="3" type="ORF">DFH94DRAFT_759997</name>
</gene>
<dbReference type="Pfam" id="PF02171">
    <property type="entry name" value="Piwi"/>
    <property type="match status" value="1"/>
</dbReference>
<dbReference type="InterPro" id="IPR036397">
    <property type="entry name" value="RNaseH_sf"/>
</dbReference>
<feature type="domain" description="Piwi" evidence="2">
    <location>
        <begin position="535"/>
        <end position="818"/>
    </location>
</feature>
<reference evidence="3" key="1">
    <citation type="submission" date="2019-10" db="EMBL/GenBank/DDBJ databases">
        <authorList>
            <consortium name="DOE Joint Genome Institute"/>
            <person name="Kuo A."/>
            <person name="Miyauchi S."/>
            <person name="Kiss E."/>
            <person name="Drula E."/>
            <person name="Kohler A."/>
            <person name="Sanchez-Garcia M."/>
            <person name="Andreopoulos B."/>
            <person name="Barry K.W."/>
            <person name="Bonito G."/>
            <person name="Buee M."/>
            <person name="Carver A."/>
            <person name="Chen C."/>
            <person name="Cichocki N."/>
            <person name="Clum A."/>
            <person name="Culley D."/>
            <person name="Crous P.W."/>
            <person name="Fauchery L."/>
            <person name="Girlanda M."/>
            <person name="Hayes R."/>
            <person name="Keri Z."/>
            <person name="LaButti K."/>
            <person name="Lipzen A."/>
            <person name="Lombard V."/>
            <person name="Magnuson J."/>
            <person name="Maillard F."/>
            <person name="Morin E."/>
            <person name="Murat C."/>
            <person name="Nolan M."/>
            <person name="Ohm R."/>
            <person name="Pangilinan J."/>
            <person name="Pereira M."/>
            <person name="Perotto S."/>
            <person name="Peter M."/>
            <person name="Riley R."/>
            <person name="Sitrit Y."/>
            <person name="Stielow B."/>
            <person name="Szollosi G."/>
            <person name="Zifcakova L."/>
            <person name="Stursova M."/>
            <person name="Spatafora J.W."/>
            <person name="Tedersoo L."/>
            <person name="Vaario L.-M."/>
            <person name="Yamada A."/>
            <person name="Yan M."/>
            <person name="Wang P."/>
            <person name="Xu J."/>
            <person name="Bruns T."/>
            <person name="Baldrian P."/>
            <person name="Vilgalys R."/>
            <person name="Henrissat B."/>
            <person name="Grigoriev I.V."/>
            <person name="Hibbett D."/>
            <person name="Nagy L.G."/>
            <person name="Martin F.M."/>
        </authorList>
    </citation>
    <scope>NUCLEOTIDE SEQUENCE</scope>
    <source>
        <strain evidence="3">Prilba</strain>
    </source>
</reference>
<dbReference type="Pfam" id="PF08699">
    <property type="entry name" value="ArgoL1"/>
    <property type="match status" value="1"/>
</dbReference>
<proteinExistence type="predicted"/>
<sequence length="863" mass="96477">MQSKTQSSQAGAVRQYGTSGRPVKVIANTFSIKTLPTQTIYHYDVITALTERPGRDAELNSRRGHEIVHRLQNITAPSVFNPRAFYDGKKNLFSVGPLKMQGDAAEFVVSMSDSPQPPGSTRGQFRVRLTKVNDIDISRRANEIFSGNSDVSQIAVTFLQIVIRQAPMLKTGTFNSRSVFTSTSRKSLSGGFNIWNGFFQSVRPTLRGLVINVDVSHAIVYEEMPVLDWACTFLSKFSSRHQRIQLQDLERLAEADIKLLKAVLKGVRVTVSVPAGRRPARPIKDLIPNVGGYHFMKGEEETTIRDYYDEKYSFRLRYPRLFGICVNVQQKVIVPAEICTIVGGQMFKKVLMPEMMSEVLQHVAKSPRERIEAIERGVNGDFLDYKNSPFFSQIGMQVDLQPMETPARLLQPPDIQYQGSVVDLSVQAERQMGTHGTWNVVRRQFFRPAPRSLWTVVSFAPQNFPLSEVEQSVGRLKQACERLGEHLCPLQSRSLTSLLGMGKPATGLRRALEEALVQLDAKIGQIGLKQRPPCLVLVVLPDSAAAQRKAVKAWGDVTRQVATQCVKTMKFRRANDQYYNNVALKVNVKLGGINSYPISQIYSGLNKEPSMIVGADVTHPGPGVRDRPSIASLVSSFDATFSRYAAFTRVQSPRVEVIEELEDMFLTALRYFHHVNHVTPRRIIFYRDGVSEGEYQTIEEVEIRALSDAWNRFAELPESGIPTGVPVPLIFIVVGKSIKDKTGNVFGGLVVDKDVTSPNKSDFYLQSHPGLKGTSRPSHYIVLYNKLGFSIDIVQQISYLLCYAYARCTRSVSIPAPIVCSRAGFYLDENLGYSDFGSSGTSFDLNVWRKGFNAPGPQNMYFV</sequence>
<comment type="caution">
    <text evidence="3">The sequence shown here is derived from an EMBL/GenBank/DDBJ whole genome shotgun (WGS) entry which is preliminary data.</text>
</comment>
<feature type="domain" description="PAZ" evidence="1">
    <location>
        <begin position="225"/>
        <end position="343"/>
    </location>
</feature>
<keyword evidence="4" id="KW-1185">Reference proteome</keyword>
<evidence type="ECO:0000313" key="3">
    <source>
        <dbReference type="EMBL" id="KAF8475219.1"/>
    </source>
</evidence>
<evidence type="ECO:0000259" key="2">
    <source>
        <dbReference type="PROSITE" id="PS50822"/>
    </source>
</evidence>
<reference evidence="3" key="2">
    <citation type="journal article" date="2020" name="Nat. Commun.">
        <title>Large-scale genome sequencing of mycorrhizal fungi provides insights into the early evolution of symbiotic traits.</title>
        <authorList>
            <person name="Miyauchi S."/>
            <person name="Kiss E."/>
            <person name="Kuo A."/>
            <person name="Drula E."/>
            <person name="Kohler A."/>
            <person name="Sanchez-Garcia M."/>
            <person name="Morin E."/>
            <person name="Andreopoulos B."/>
            <person name="Barry K.W."/>
            <person name="Bonito G."/>
            <person name="Buee M."/>
            <person name="Carver A."/>
            <person name="Chen C."/>
            <person name="Cichocki N."/>
            <person name="Clum A."/>
            <person name="Culley D."/>
            <person name="Crous P.W."/>
            <person name="Fauchery L."/>
            <person name="Girlanda M."/>
            <person name="Hayes R.D."/>
            <person name="Keri Z."/>
            <person name="LaButti K."/>
            <person name="Lipzen A."/>
            <person name="Lombard V."/>
            <person name="Magnuson J."/>
            <person name="Maillard F."/>
            <person name="Murat C."/>
            <person name="Nolan M."/>
            <person name="Ohm R.A."/>
            <person name="Pangilinan J."/>
            <person name="Pereira M.F."/>
            <person name="Perotto S."/>
            <person name="Peter M."/>
            <person name="Pfister S."/>
            <person name="Riley R."/>
            <person name="Sitrit Y."/>
            <person name="Stielow J.B."/>
            <person name="Szollosi G."/>
            <person name="Zifcakova L."/>
            <person name="Stursova M."/>
            <person name="Spatafora J.W."/>
            <person name="Tedersoo L."/>
            <person name="Vaario L.M."/>
            <person name="Yamada A."/>
            <person name="Yan M."/>
            <person name="Wang P."/>
            <person name="Xu J."/>
            <person name="Bruns T."/>
            <person name="Baldrian P."/>
            <person name="Vilgalys R."/>
            <person name="Dunand C."/>
            <person name="Henrissat B."/>
            <person name="Grigoriev I.V."/>
            <person name="Hibbett D."/>
            <person name="Nagy L.G."/>
            <person name="Martin F.M."/>
        </authorList>
    </citation>
    <scope>NUCLEOTIDE SEQUENCE</scope>
    <source>
        <strain evidence="3">Prilba</strain>
    </source>
</reference>
<dbReference type="PROSITE" id="PS50822">
    <property type="entry name" value="PIWI"/>
    <property type="match status" value="1"/>
</dbReference>
<dbReference type="InterPro" id="IPR032472">
    <property type="entry name" value="ArgoL2"/>
</dbReference>
<dbReference type="Gene3D" id="3.40.50.2300">
    <property type="match status" value="1"/>
</dbReference>
<dbReference type="CDD" id="cd02846">
    <property type="entry name" value="PAZ_argonaute_like"/>
    <property type="match status" value="1"/>
</dbReference>
<dbReference type="PANTHER" id="PTHR22891">
    <property type="entry name" value="EUKARYOTIC TRANSLATION INITIATION FACTOR 2C"/>
    <property type="match status" value="1"/>
</dbReference>
<dbReference type="Gene3D" id="2.170.260.10">
    <property type="entry name" value="paz domain"/>
    <property type="match status" value="1"/>
</dbReference>
<dbReference type="InterPro" id="IPR036085">
    <property type="entry name" value="PAZ_dom_sf"/>
</dbReference>
<dbReference type="Gene3D" id="3.30.420.10">
    <property type="entry name" value="Ribonuclease H-like superfamily/Ribonuclease H"/>
    <property type="match status" value="1"/>
</dbReference>
<dbReference type="InterPro" id="IPR032474">
    <property type="entry name" value="Argonaute_N"/>
</dbReference>
<dbReference type="InterPro" id="IPR003165">
    <property type="entry name" value="Piwi"/>
</dbReference>
<dbReference type="InterPro" id="IPR012337">
    <property type="entry name" value="RNaseH-like_sf"/>
</dbReference>
<evidence type="ECO:0000313" key="4">
    <source>
        <dbReference type="Proteomes" id="UP000759537"/>
    </source>
</evidence>
<dbReference type="Pfam" id="PF02170">
    <property type="entry name" value="PAZ"/>
    <property type="match status" value="1"/>
</dbReference>
<dbReference type="Pfam" id="PF16486">
    <property type="entry name" value="ArgoN"/>
    <property type="match status" value="1"/>
</dbReference>
<dbReference type="InterPro" id="IPR014811">
    <property type="entry name" value="ArgoL1"/>
</dbReference>
<dbReference type="SMART" id="SM01163">
    <property type="entry name" value="DUF1785"/>
    <property type="match status" value="1"/>
</dbReference>
<accession>A0A9P5K2W1</accession>
<dbReference type="SMART" id="SM00950">
    <property type="entry name" value="Piwi"/>
    <property type="match status" value="1"/>
</dbReference>
<dbReference type="PROSITE" id="PS50821">
    <property type="entry name" value="PAZ"/>
    <property type="match status" value="1"/>
</dbReference>
<dbReference type="GO" id="GO:0003723">
    <property type="term" value="F:RNA binding"/>
    <property type="evidence" value="ECO:0007669"/>
    <property type="project" value="InterPro"/>
</dbReference>
<dbReference type="EMBL" id="WHVB01000016">
    <property type="protein sequence ID" value="KAF8475219.1"/>
    <property type="molecule type" value="Genomic_DNA"/>
</dbReference>
<dbReference type="Proteomes" id="UP000759537">
    <property type="component" value="Unassembled WGS sequence"/>
</dbReference>
<evidence type="ECO:0000259" key="1">
    <source>
        <dbReference type="PROSITE" id="PS50821"/>
    </source>
</evidence>